<reference evidence="3 4" key="1">
    <citation type="journal article" date="2014" name="PLoS Genet.">
        <title>Hidden diversity in honey bee gut symbionts detected by single-cell genomics.</title>
        <authorList>
            <person name="Engel P."/>
            <person name="Stepanauskas R."/>
            <person name="Moran N."/>
        </authorList>
    </citation>
    <scope>NUCLEOTIDE SEQUENCE [LARGE SCALE GENOMIC DNA]</scope>
    <source>
        <strain evidence="3 4">SCGC AB-598-J21</strain>
    </source>
</reference>
<protein>
    <recommendedName>
        <fullName evidence="5">DUF1090 domain-containing protein</fullName>
    </recommendedName>
</protein>
<dbReference type="Proteomes" id="UP000027644">
    <property type="component" value="Unassembled WGS sequence"/>
</dbReference>
<evidence type="ECO:0000313" key="3">
    <source>
        <dbReference type="EMBL" id="KEP99819.1"/>
    </source>
</evidence>
<keyword evidence="2" id="KW-0732">Signal</keyword>
<comment type="caution">
    <text evidence="3">The sequence shown here is derived from an EMBL/GenBank/DDBJ whole genome shotgun (WGS) entry which is preliminary data.</text>
</comment>
<feature type="chain" id="PRO_5001700531" description="DUF1090 domain-containing protein" evidence="2">
    <location>
        <begin position="25"/>
        <end position="138"/>
    </location>
</feature>
<feature type="coiled-coil region" evidence="1">
    <location>
        <begin position="75"/>
        <end position="135"/>
    </location>
</feature>
<keyword evidence="1" id="KW-0175">Coiled coil</keyword>
<evidence type="ECO:0000256" key="1">
    <source>
        <dbReference type="SAM" id="Coils"/>
    </source>
</evidence>
<evidence type="ECO:0008006" key="5">
    <source>
        <dbReference type="Google" id="ProtNLM"/>
    </source>
</evidence>
<name>A0A074VBI5_9NEIS</name>
<evidence type="ECO:0000256" key="2">
    <source>
        <dbReference type="SAM" id="SignalP"/>
    </source>
</evidence>
<dbReference type="AlphaFoldDB" id="A0A074VBI5"/>
<feature type="signal peptide" evidence="2">
    <location>
        <begin position="1"/>
        <end position="24"/>
    </location>
</feature>
<proteinExistence type="predicted"/>
<organism evidence="3 4">
    <name type="scientific">Snodgrassella alvi SCGC AB-598-J21</name>
    <dbReference type="NCBI Taxonomy" id="1385367"/>
    <lineage>
        <taxon>Bacteria</taxon>
        <taxon>Pseudomonadati</taxon>
        <taxon>Pseudomonadota</taxon>
        <taxon>Betaproteobacteria</taxon>
        <taxon>Neisseriales</taxon>
        <taxon>Neisseriaceae</taxon>
        <taxon>Snodgrassella</taxon>
    </lineage>
</organism>
<gene>
    <name evidence="3" type="ORF">SASC598J21_022560</name>
</gene>
<accession>A0A074VBI5</accession>
<sequence>MYYSRTTKAVLLTLTLAVSIPALADHNNWQTCKEKQQQIEKQLQYAQANHNQKRINRLNAQKADIIQNCSNDDLRQKYAQKINKLDSKISETQRKLAKAQAKGDKEKTAELQNKLNENTSKLQQAKQNLARFEQAAKH</sequence>
<dbReference type="InterPro" id="IPR009468">
    <property type="entry name" value="DUF1090"/>
</dbReference>
<dbReference type="Pfam" id="PF06476">
    <property type="entry name" value="DUF1090"/>
    <property type="match status" value="1"/>
</dbReference>
<dbReference type="EMBL" id="AVQL01000456">
    <property type="protein sequence ID" value="KEP99819.1"/>
    <property type="molecule type" value="Genomic_DNA"/>
</dbReference>
<evidence type="ECO:0000313" key="4">
    <source>
        <dbReference type="Proteomes" id="UP000027644"/>
    </source>
</evidence>